<dbReference type="Gene3D" id="1.10.287.850">
    <property type="entry name" value="HP0062-like domain"/>
    <property type="match status" value="1"/>
</dbReference>
<proteinExistence type="predicted"/>
<name>A0A164NX54_BACCE</name>
<evidence type="ECO:0000313" key="2">
    <source>
        <dbReference type="Proteomes" id="UP000076482"/>
    </source>
</evidence>
<evidence type="ECO:0008006" key="3">
    <source>
        <dbReference type="Google" id="ProtNLM"/>
    </source>
</evidence>
<dbReference type="InterPro" id="IPR036689">
    <property type="entry name" value="ESAT-6-like_sf"/>
</dbReference>
<organism evidence="1 2">
    <name type="scientific">Bacillus cereus</name>
    <dbReference type="NCBI Taxonomy" id="1396"/>
    <lineage>
        <taxon>Bacteria</taxon>
        <taxon>Bacillati</taxon>
        <taxon>Bacillota</taxon>
        <taxon>Bacilli</taxon>
        <taxon>Bacillales</taxon>
        <taxon>Bacillaceae</taxon>
        <taxon>Bacillus</taxon>
        <taxon>Bacillus cereus group</taxon>
    </lineage>
</organism>
<dbReference type="PIRSF" id="PIRSF038601">
    <property type="entry name" value="UCP038601"/>
    <property type="match status" value="1"/>
</dbReference>
<dbReference type="PATRIC" id="fig|1396.535.peg.1747"/>
<dbReference type="Proteomes" id="UP000076482">
    <property type="component" value="Unassembled WGS sequence"/>
</dbReference>
<dbReference type="Pfam" id="PF12639">
    <property type="entry name" value="Colicin-DNase"/>
    <property type="match status" value="1"/>
</dbReference>
<gene>
    <name evidence="1" type="ORF">B4088_2714</name>
</gene>
<dbReference type="EMBL" id="LJKE01000045">
    <property type="protein sequence ID" value="KZD65957.1"/>
    <property type="molecule type" value="Genomic_DNA"/>
</dbReference>
<sequence>MSTQIKVTPEQLEQAAKTVRNVRTTLEYIHKDLHNQTEYIASQWSGATSDRFYQMFNDTKPMMFNVFQELNKIAEELDRAATKFREADELYGGNLVDENIEEGAICGKMPPKSDLEKAWGKEKKDLIDAWTGISTGFVDGAVDAWEGLISLGDKETWLNMQDAIVNYEETIPAAWNALSNSFVNNLWNGDMVSRQHYAAYGIATLGLGLLGDKGLSKAGQVGKVAAITGVTKGKSFAINSPAYRNALHILNNYEFKFGNHLSYAGVGSTQQYLQKAATYTYEGANGPKTISLRKGDLAGDKHPVTGIPYDLDGFPIFDAITEVKLKEVDYKKTRPTHDRICNKLLYEQILKDPELAAKFTEKEIELFKNGEKPKTYTWHHHQDTGRMQLVDAYLHEKTGHTGGYNIWGKKGEK</sequence>
<accession>A0A164NX54</accession>
<dbReference type="AlphaFoldDB" id="A0A164NX54"/>
<dbReference type="SUPFAM" id="SSF140453">
    <property type="entry name" value="EsxAB dimer-like"/>
    <property type="match status" value="1"/>
</dbReference>
<evidence type="ECO:0000313" key="1">
    <source>
        <dbReference type="EMBL" id="KZD65957.1"/>
    </source>
</evidence>
<comment type="caution">
    <text evidence="1">The sequence shown here is derived from an EMBL/GenBank/DDBJ whole genome shotgun (WGS) entry which is preliminary data.</text>
</comment>
<dbReference type="RefSeq" id="WP_063261176.1">
    <property type="nucleotide sequence ID" value="NZ_LJKE01000045.1"/>
</dbReference>
<reference evidence="1 2" key="1">
    <citation type="submission" date="2015-09" db="EMBL/GenBank/DDBJ databases">
        <title>Bacillus cereus food isolates.</title>
        <authorList>
            <person name="Boekhorst J."/>
        </authorList>
    </citation>
    <scope>NUCLEOTIDE SEQUENCE [LARGE SCALE GENOMIC DNA]</scope>
    <source>
        <strain evidence="1 2">B4088</strain>
    </source>
</reference>
<dbReference type="Pfam" id="PF06013">
    <property type="entry name" value="WXG100"/>
    <property type="match status" value="1"/>
</dbReference>
<dbReference type="InterPro" id="IPR024696">
    <property type="entry name" value="UCP038601"/>
</dbReference>
<dbReference type="NCBIfam" id="TIGR03930">
    <property type="entry name" value="WXG100_ESAT6"/>
    <property type="match status" value="1"/>
</dbReference>
<dbReference type="InterPro" id="IPR010310">
    <property type="entry name" value="T7SS_ESAT-6-like"/>
</dbReference>
<protein>
    <recommendedName>
        <fullName evidence="3">Type VII secretion protein</fullName>
    </recommendedName>
</protein>